<dbReference type="InterPro" id="IPR001373">
    <property type="entry name" value="Cullin_N"/>
</dbReference>
<feature type="domain" description="Cullin N-terminal" evidence="2">
    <location>
        <begin position="28"/>
        <end position="96"/>
    </location>
</feature>
<dbReference type="Proteomes" id="UP000821853">
    <property type="component" value="Chromosome 2"/>
</dbReference>
<protein>
    <recommendedName>
        <fullName evidence="2">Cullin N-terminal domain-containing protein</fullName>
    </recommendedName>
</protein>
<evidence type="ECO:0000313" key="4">
    <source>
        <dbReference type="Proteomes" id="UP000821853"/>
    </source>
</evidence>
<dbReference type="GO" id="GO:0031625">
    <property type="term" value="F:ubiquitin protein ligase binding"/>
    <property type="evidence" value="ECO:0007669"/>
    <property type="project" value="InterPro"/>
</dbReference>
<dbReference type="Pfam" id="PF00888">
    <property type="entry name" value="Cullin"/>
    <property type="match status" value="1"/>
</dbReference>
<comment type="similarity">
    <text evidence="1">Belongs to the cullin family.</text>
</comment>
<sequence>MDLLSCERSSRTTSVLKVSRPLNRLGEAGCQDPKLYVEAILGVYRKYNTVVLTAFAKDKGFLEFLDKACTKFINENAATLLAKSSRKSPELLARYFRYDAEGKLCKPTKEYSWMTSLTSW</sequence>
<dbReference type="AlphaFoldDB" id="A0A9J6FXZ6"/>
<dbReference type="GO" id="GO:0006511">
    <property type="term" value="P:ubiquitin-dependent protein catabolic process"/>
    <property type="evidence" value="ECO:0007669"/>
    <property type="project" value="InterPro"/>
</dbReference>
<evidence type="ECO:0000256" key="1">
    <source>
        <dbReference type="ARBA" id="ARBA00006019"/>
    </source>
</evidence>
<gene>
    <name evidence="3" type="ORF">HPB48_022342</name>
</gene>
<evidence type="ECO:0000259" key="2">
    <source>
        <dbReference type="Pfam" id="PF00888"/>
    </source>
</evidence>
<name>A0A9J6FXZ6_HAELO</name>
<evidence type="ECO:0000313" key="3">
    <source>
        <dbReference type="EMBL" id="KAH9366916.1"/>
    </source>
</evidence>
<reference evidence="3 4" key="1">
    <citation type="journal article" date="2020" name="Cell">
        <title>Large-Scale Comparative Analyses of Tick Genomes Elucidate Their Genetic Diversity and Vector Capacities.</title>
        <authorList>
            <consortium name="Tick Genome and Microbiome Consortium (TIGMIC)"/>
            <person name="Jia N."/>
            <person name="Wang J."/>
            <person name="Shi W."/>
            <person name="Du L."/>
            <person name="Sun Y."/>
            <person name="Zhan W."/>
            <person name="Jiang J.F."/>
            <person name="Wang Q."/>
            <person name="Zhang B."/>
            <person name="Ji P."/>
            <person name="Bell-Sakyi L."/>
            <person name="Cui X.M."/>
            <person name="Yuan T.T."/>
            <person name="Jiang B.G."/>
            <person name="Yang W.F."/>
            <person name="Lam T.T."/>
            <person name="Chang Q.C."/>
            <person name="Ding S.J."/>
            <person name="Wang X.J."/>
            <person name="Zhu J.G."/>
            <person name="Ruan X.D."/>
            <person name="Zhao L."/>
            <person name="Wei J.T."/>
            <person name="Ye R.Z."/>
            <person name="Que T.C."/>
            <person name="Du C.H."/>
            <person name="Zhou Y.H."/>
            <person name="Cheng J.X."/>
            <person name="Dai P.F."/>
            <person name="Guo W.B."/>
            <person name="Han X.H."/>
            <person name="Huang E.J."/>
            <person name="Li L.F."/>
            <person name="Wei W."/>
            <person name="Gao Y.C."/>
            <person name="Liu J.Z."/>
            <person name="Shao H.Z."/>
            <person name="Wang X."/>
            <person name="Wang C.C."/>
            <person name="Yang T.C."/>
            <person name="Huo Q.B."/>
            <person name="Li W."/>
            <person name="Chen H.Y."/>
            <person name="Chen S.E."/>
            <person name="Zhou L.G."/>
            <person name="Ni X.B."/>
            <person name="Tian J.H."/>
            <person name="Sheng Y."/>
            <person name="Liu T."/>
            <person name="Pan Y.S."/>
            <person name="Xia L.Y."/>
            <person name="Li J."/>
            <person name="Zhao F."/>
            <person name="Cao W.C."/>
        </authorList>
    </citation>
    <scope>NUCLEOTIDE SEQUENCE [LARGE SCALE GENOMIC DNA]</scope>
    <source>
        <strain evidence="3">HaeL-2018</strain>
    </source>
</reference>
<dbReference type="InterPro" id="IPR016159">
    <property type="entry name" value="Cullin_repeat-like_dom_sf"/>
</dbReference>
<proteinExistence type="inferred from homology"/>
<dbReference type="EMBL" id="JABSTR010000004">
    <property type="protein sequence ID" value="KAH9366916.1"/>
    <property type="molecule type" value="Genomic_DNA"/>
</dbReference>
<dbReference type="Gene3D" id="1.20.1310.10">
    <property type="entry name" value="Cullin Repeats"/>
    <property type="match status" value="1"/>
</dbReference>
<comment type="caution">
    <text evidence="3">The sequence shown here is derived from an EMBL/GenBank/DDBJ whole genome shotgun (WGS) entry which is preliminary data.</text>
</comment>
<accession>A0A9J6FXZ6</accession>
<dbReference type="OrthoDB" id="5871988at2759"/>
<dbReference type="SUPFAM" id="SSF74788">
    <property type="entry name" value="Cullin repeat-like"/>
    <property type="match status" value="1"/>
</dbReference>
<organism evidence="3 4">
    <name type="scientific">Haemaphysalis longicornis</name>
    <name type="common">Bush tick</name>
    <dbReference type="NCBI Taxonomy" id="44386"/>
    <lineage>
        <taxon>Eukaryota</taxon>
        <taxon>Metazoa</taxon>
        <taxon>Ecdysozoa</taxon>
        <taxon>Arthropoda</taxon>
        <taxon>Chelicerata</taxon>
        <taxon>Arachnida</taxon>
        <taxon>Acari</taxon>
        <taxon>Parasitiformes</taxon>
        <taxon>Ixodida</taxon>
        <taxon>Ixodoidea</taxon>
        <taxon>Ixodidae</taxon>
        <taxon>Haemaphysalinae</taxon>
        <taxon>Haemaphysalis</taxon>
    </lineage>
</organism>
<dbReference type="VEuPathDB" id="VectorBase:HLOH_058375"/>
<keyword evidence="4" id="KW-1185">Reference proteome</keyword>